<reference evidence="1" key="1">
    <citation type="submission" date="2022-07" db="EMBL/GenBank/DDBJ databases">
        <title>Genome Sequence of Lecanicillium saksenae.</title>
        <authorList>
            <person name="Buettner E."/>
        </authorList>
    </citation>
    <scope>NUCLEOTIDE SEQUENCE</scope>
    <source>
        <strain evidence="1">VT-O1</strain>
    </source>
</reference>
<evidence type="ECO:0000313" key="2">
    <source>
        <dbReference type="Proteomes" id="UP001148737"/>
    </source>
</evidence>
<name>A0ACC1R590_9HYPO</name>
<dbReference type="Proteomes" id="UP001148737">
    <property type="component" value="Unassembled WGS sequence"/>
</dbReference>
<sequence length="607" mass="67475">MYPMWGPYHTRWWLTEKIVGIAGMGIFKFNNTKAMYYRLMGAKIGRNVEFEGAKMVGKDSYIGSGSIVAAGSKIAPITAIGYNSSSWEMQDADEANRNLASGLRKKPRWAATLFITFPILIFAWVVSLAPWVAGLVGMVSQAEYNDKRQMRDVLDWFTTPHRIAFHYLALSLRVGLTPFVVFALTLLFKGILDLMFGKLPSISTPESKLRGVDVWRISLMKALFPVSNLHQVTTLFGQHYEATSIALRLLGAKVGKSVYWPGTGPARTDYHLIDVGNEVVFGSRSRLITSDGYGSAKIKIGDRSMIADRVSLLPGVEIGYQTTMGSGAVTRRDTKYNSHGVYFGSKGGDSVCLSAGYEEPPKLSSRLRRVASIRHGKSGEAKPMSSSASTTTFIGDTSTEKDYKSGKKVVRHTYFRSTSSGSSITENGMTAAEDMSPFGRAFYLRKAPYYVFGQFFIFLYSSFMRLFSALYWNVSNVSAVIILKVILDTNVDRDDSIWKNAGIVLGCIIGLIAVISTIQAFLALAIVIIAKWVVIGRRRPGNYDWDQSPYCQRWQLFLNIERLRRDSYRGGALNMLTGTRYIVWYFQLMGAKMGKDVTLLAASPVSC</sequence>
<organism evidence="1 2">
    <name type="scientific">Lecanicillium saksenae</name>
    <dbReference type="NCBI Taxonomy" id="468837"/>
    <lineage>
        <taxon>Eukaryota</taxon>
        <taxon>Fungi</taxon>
        <taxon>Dikarya</taxon>
        <taxon>Ascomycota</taxon>
        <taxon>Pezizomycotina</taxon>
        <taxon>Sordariomycetes</taxon>
        <taxon>Hypocreomycetidae</taxon>
        <taxon>Hypocreales</taxon>
        <taxon>Cordycipitaceae</taxon>
        <taxon>Lecanicillium</taxon>
    </lineage>
</organism>
<evidence type="ECO:0000313" key="1">
    <source>
        <dbReference type="EMBL" id="KAJ3498076.1"/>
    </source>
</evidence>
<protein>
    <submittedName>
        <fullName evidence="1">Uncharacterized protein</fullName>
    </submittedName>
</protein>
<keyword evidence="2" id="KW-1185">Reference proteome</keyword>
<comment type="caution">
    <text evidence="1">The sequence shown here is derived from an EMBL/GenBank/DDBJ whole genome shotgun (WGS) entry which is preliminary data.</text>
</comment>
<gene>
    <name evidence="1" type="ORF">NLG97_g1410</name>
</gene>
<accession>A0ACC1R590</accession>
<proteinExistence type="predicted"/>
<dbReference type="EMBL" id="JANAKD010000073">
    <property type="protein sequence ID" value="KAJ3498076.1"/>
    <property type="molecule type" value="Genomic_DNA"/>
</dbReference>